<evidence type="ECO:0000259" key="2">
    <source>
        <dbReference type="Pfam" id="PF18962"/>
    </source>
</evidence>
<protein>
    <recommendedName>
        <fullName evidence="2">Secretion system C-terminal sorting domain-containing protein</fullName>
    </recommendedName>
</protein>
<dbReference type="InterPro" id="IPR013783">
    <property type="entry name" value="Ig-like_fold"/>
</dbReference>
<sequence>MVSALPLAAYGQTFVNTNPENKKIILEEFTGIYCQYCPSGHAIANEIQTSNPGNVFVINVHQGGFANPQGNAPDFRTPFGNGIVNQSYSGSGFGYPSATVNRHVFPGMEMSAAGTTAMGRDKWAAASDIILAQNSYVNAAVQSSVNYETREMTVTVEVYYTGNSPVSTNKLNVALLQNNTKGPQSGGGQGNNYNHMHRLIHMITGQWGDEITTTTQGTFVSRSYTYQIPEMHNNVPVVLGELELVAFVAEGNQEIISGNGAYPAYTNLPINNDVEILEAYAIAPTCDGTVAPKIKIKNNGNNVQTSVNIQYSINGGESQTYTWTGNMGGWQFADVQLPEIAFVDQVNTITFSVPSDENNDNNTASVQFNKAPESSSTLRLEIRTDAYGSETSWYITNSAGETVKEGASYPNNQSTYIDFNLENIDCYTFHLVDEWGDGGGRATLKDHNGQTIFNILGNSYTSYANAQFSTDGTMGLADQSLNAVKLYPNPSTGIINIELDKKANIQVFDVTGKLIQSVEGQSGLNTVNLTGKGKGVFVVKIQEGKNTTTRKVIIK</sequence>
<evidence type="ECO:0000256" key="1">
    <source>
        <dbReference type="ARBA" id="ARBA00022729"/>
    </source>
</evidence>
<proteinExistence type="predicted"/>
<dbReference type="RefSeq" id="WP_354509142.1">
    <property type="nucleotide sequence ID" value="NZ_JBEPMO010000009.1"/>
</dbReference>
<keyword evidence="4" id="KW-1185">Reference proteome</keyword>
<name>A0ABV2LUD6_9FLAO</name>
<dbReference type="Gene3D" id="2.60.40.10">
    <property type="entry name" value="Immunoglobulins"/>
    <property type="match status" value="1"/>
</dbReference>
<feature type="domain" description="Secretion system C-terminal sorting" evidence="2">
    <location>
        <begin position="486"/>
        <end position="554"/>
    </location>
</feature>
<comment type="caution">
    <text evidence="3">The sequence shown here is derived from an EMBL/GenBank/DDBJ whole genome shotgun (WGS) entry which is preliminary data.</text>
</comment>
<organism evidence="3 4">
    <name type="scientific">Moheibacter stercoris</name>
    <dbReference type="NCBI Taxonomy" id="1628251"/>
    <lineage>
        <taxon>Bacteria</taxon>
        <taxon>Pseudomonadati</taxon>
        <taxon>Bacteroidota</taxon>
        <taxon>Flavobacteriia</taxon>
        <taxon>Flavobacteriales</taxon>
        <taxon>Weeksellaceae</taxon>
        <taxon>Moheibacter</taxon>
    </lineage>
</organism>
<dbReference type="EMBL" id="JBEPMO010000009">
    <property type="protein sequence ID" value="MET3732177.1"/>
    <property type="molecule type" value="Genomic_DNA"/>
</dbReference>
<dbReference type="Proteomes" id="UP001549146">
    <property type="component" value="Unassembled WGS sequence"/>
</dbReference>
<dbReference type="InterPro" id="IPR026444">
    <property type="entry name" value="Secre_tail"/>
</dbReference>
<evidence type="ECO:0000313" key="3">
    <source>
        <dbReference type="EMBL" id="MET3732177.1"/>
    </source>
</evidence>
<gene>
    <name evidence="3" type="ORF">ABID46_001764</name>
</gene>
<dbReference type="Pfam" id="PF11551">
    <property type="entry name" value="Omp28"/>
    <property type="match status" value="1"/>
</dbReference>
<dbReference type="Pfam" id="PF18962">
    <property type="entry name" value="Por_Secre_tail"/>
    <property type="match status" value="1"/>
</dbReference>
<dbReference type="InterPro" id="IPR021615">
    <property type="entry name" value="Omp28"/>
</dbReference>
<reference evidence="3 4" key="1">
    <citation type="submission" date="2024-06" db="EMBL/GenBank/DDBJ databases">
        <title>Genomic Encyclopedia of Type Strains, Phase IV (KMG-IV): sequencing the most valuable type-strain genomes for metagenomic binning, comparative biology and taxonomic classification.</title>
        <authorList>
            <person name="Goeker M."/>
        </authorList>
    </citation>
    <scope>NUCLEOTIDE SEQUENCE [LARGE SCALE GENOMIC DNA]</scope>
    <source>
        <strain evidence="3 4">DSM 29388</strain>
    </source>
</reference>
<accession>A0ABV2LUD6</accession>
<dbReference type="NCBIfam" id="TIGR04183">
    <property type="entry name" value="Por_Secre_tail"/>
    <property type="match status" value="1"/>
</dbReference>
<evidence type="ECO:0000313" key="4">
    <source>
        <dbReference type="Proteomes" id="UP001549146"/>
    </source>
</evidence>
<keyword evidence="1" id="KW-0732">Signal</keyword>